<reference evidence="2 3" key="1">
    <citation type="submission" date="2018-04" db="EMBL/GenBank/DDBJ databases">
        <title>The genome sequence of Caulobacter sp. 744.</title>
        <authorList>
            <person name="Gao J."/>
            <person name="Sun J."/>
        </authorList>
    </citation>
    <scope>NUCLEOTIDE SEQUENCE [LARGE SCALE GENOMIC DNA]</scope>
    <source>
        <strain evidence="2 3">774</strain>
    </source>
</reference>
<dbReference type="EMBL" id="QDKQ01000014">
    <property type="protein sequence ID" value="PVM93765.1"/>
    <property type="molecule type" value="Genomic_DNA"/>
</dbReference>
<dbReference type="AlphaFoldDB" id="A0A2T9KCS2"/>
<dbReference type="InterPro" id="IPR053140">
    <property type="entry name" value="GDSL_Rv0518-like"/>
</dbReference>
<dbReference type="Gene3D" id="3.40.50.1110">
    <property type="entry name" value="SGNH hydrolase"/>
    <property type="match status" value="1"/>
</dbReference>
<accession>A0A2T9KCS2</accession>
<keyword evidence="3" id="KW-1185">Reference proteome</keyword>
<gene>
    <name evidence="2" type="ORF">DDF67_02320</name>
</gene>
<evidence type="ECO:0000313" key="2">
    <source>
        <dbReference type="EMBL" id="PVM93765.1"/>
    </source>
</evidence>
<evidence type="ECO:0000313" key="3">
    <source>
        <dbReference type="Proteomes" id="UP000245073"/>
    </source>
</evidence>
<protein>
    <recommendedName>
        <fullName evidence="1">SGNH hydrolase-type esterase domain-containing protein</fullName>
    </recommendedName>
</protein>
<dbReference type="PANTHER" id="PTHR43784:SF2">
    <property type="entry name" value="GDSL-LIKE LIPASE_ACYLHYDROLASE, PUTATIVE (AFU_ORTHOLOGUE AFUA_2G00820)-RELATED"/>
    <property type="match status" value="1"/>
</dbReference>
<dbReference type="Pfam" id="PF13472">
    <property type="entry name" value="Lipase_GDSL_2"/>
    <property type="match status" value="1"/>
</dbReference>
<dbReference type="SUPFAM" id="SSF52266">
    <property type="entry name" value="SGNH hydrolase"/>
    <property type="match status" value="1"/>
</dbReference>
<sequence>MWTIDRYIENIIEAADVNRRCGETPMNRCILSAALVLALAPAPLLAAPKARPAAAVSEAPAWRSAWGNAPIAPQAVARPGEARAFTDVTVRQVMRLNAGGEAVRLRLSNELNERPLAVGAITLAPADADGKILGPPIAVTVGGKAEFTIPPGAPVLSDPVTLPVKAMDYVSAAIFYVGTQAPAGHRVRLFVAPPGNHVAKDAIPGEQALKGPGLISGVEVRGPGEAPVLVAIGDSITEGSGSTPNADKGWPEQLAARLSARGQGWSVVNMGVGGGRLLREVSGPSALSRFDRDVLSVAGVKAVVVLEGINDIGRPAQPGFAADAVTPEDLIAGYRQLIARAHARGVKIYGGVIPPFEGAAYYHDKGEATRQAVNAWIRTGGEFDGVVDFDAVLRDPAKPGQLRGEAHGGDHLHPNDAGYALMAEAADRVLFPAK</sequence>
<dbReference type="Proteomes" id="UP000245073">
    <property type="component" value="Unassembled WGS sequence"/>
</dbReference>
<proteinExistence type="predicted"/>
<dbReference type="GO" id="GO:0016788">
    <property type="term" value="F:hydrolase activity, acting on ester bonds"/>
    <property type="evidence" value="ECO:0007669"/>
    <property type="project" value="UniProtKB-ARBA"/>
</dbReference>
<name>A0A2T9KCS2_9CAUL</name>
<dbReference type="CDD" id="cd01830">
    <property type="entry name" value="XynE_like"/>
    <property type="match status" value="1"/>
</dbReference>
<comment type="caution">
    <text evidence="2">The sequence shown here is derived from an EMBL/GenBank/DDBJ whole genome shotgun (WGS) entry which is preliminary data.</text>
</comment>
<dbReference type="InterPro" id="IPR036514">
    <property type="entry name" value="SGNH_hydro_sf"/>
</dbReference>
<organism evidence="2 3">
    <name type="scientific">Caulobacter endophyticus</name>
    <dbReference type="NCBI Taxonomy" id="2172652"/>
    <lineage>
        <taxon>Bacteria</taxon>
        <taxon>Pseudomonadati</taxon>
        <taxon>Pseudomonadota</taxon>
        <taxon>Alphaproteobacteria</taxon>
        <taxon>Caulobacterales</taxon>
        <taxon>Caulobacteraceae</taxon>
        <taxon>Caulobacter</taxon>
    </lineage>
</organism>
<dbReference type="PANTHER" id="PTHR43784">
    <property type="entry name" value="GDSL-LIKE LIPASE/ACYLHYDROLASE, PUTATIVE (AFU_ORTHOLOGUE AFUA_2G00820)-RELATED"/>
    <property type="match status" value="1"/>
</dbReference>
<dbReference type="InterPro" id="IPR013830">
    <property type="entry name" value="SGNH_hydro"/>
</dbReference>
<feature type="domain" description="SGNH hydrolase-type esterase" evidence="1">
    <location>
        <begin position="231"/>
        <end position="421"/>
    </location>
</feature>
<evidence type="ECO:0000259" key="1">
    <source>
        <dbReference type="Pfam" id="PF13472"/>
    </source>
</evidence>